<dbReference type="AlphaFoldDB" id="A0A9D4I0Q4"/>
<name>A0A9D4I0Q4_DREPO</name>
<accession>A0A9D4I0Q4</accession>
<organism evidence="2 3">
    <name type="scientific">Dreissena polymorpha</name>
    <name type="common">Zebra mussel</name>
    <name type="synonym">Mytilus polymorpha</name>
    <dbReference type="NCBI Taxonomy" id="45954"/>
    <lineage>
        <taxon>Eukaryota</taxon>
        <taxon>Metazoa</taxon>
        <taxon>Spiralia</taxon>
        <taxon>Lophotrochozoa</taxon>
        <taxon>Mollusca</taxon>
        <taxon>Bivalvia</taxon>
        <taxon>Autobranchia</taxon>
        <taxon>Heteroconchia</taxon>
        <taxon>Euheterodonta</taxon>
        <taxon>Imparidentia</taxon>
        <taxon>Neoheterodontei</taxon>
        <taxon>Myida</taxon>
        <taxon>Dreissenoidea</taxon>
        <taxon>Dreissenidae</taxon>
        <taxon>Dreissena</taxon>
    </lineage>
</organism>
<sequence>MLLQYITARENTEKSVNDSKESTEYKLNKVSQRETENPRNHRIHKVEYDQRHAQALAAAPSIQRKCRFCAKAHWSDDCLKYKTIEERISMYKAELFQVLERGTFVS</sequence>
<reference evidence="2" key="1">
    <citation type="journal article" date="2019" name="bioRxiv">
        <title>The Genome of the Zebra Mussel, Dreissena polymorpha: A Resource for Invasive Species Research.</title>
        <authorList>
            <person name="McCartney M.A."/>
            <person name="Auch B."/>
            <person name="Kono T."/>
            <person name="Mallez S."/>
            <person name="Zhang Y."/>
            <person name="Obille A."/>
            <person name="Becker A."/>
            <person name="Abrahante J.E."/>
            <person name="Garbe J."/>
            <person name="Badalamenti J.P."/>
            <person name="Herman A."/>
            <person name="Mangelson H."/>
            <person name="Liachko I."/>
            <person name="Sullivan S."/>
            <person name="Sone E.D."/>
            <person name="Koren S."/>
            <person name="Silverstein K.A.T."/>
            <person name="Beckman K.B."/>
            <person name="Gohl D.M."/>
        </authorList>
    </citation>
    <scope>NUCLEOTIDE SEQUENCE</scope>
    <source>
        <strain evidence="2">Duluth1</strain>
        <tissue evidence="2">Whole animal</tissue>
    </source>
</reference>
<feature type="region of interest" description="Disordered" evidence="1">
    <location>
        <begin position="13"/>
        <end position="39"/>
    </location>
</feature>
<protein>
    <submittedName>
        <fullName evidence="2">Uncharacterized protein</fullName>
    </submittedName>
</protein>
<comment type="caution">
    <text evidence="2">The sequence shown here is derived from an EMBL/GenBank/DDBJ whole genome shotgun (WGS) entry which is preliminary data.</text>
</comment>
<evidence type="ECO:0000313" key="2">
    <source>
        <dbReference type="EMBL" id="KAH3738086.1"/>
    </source>
</evidence>
<evidence type="ECO:0000256" key="1">
    <source>
        <dbReference type="SAM" id="MobiDB-lite"/>
    </source>
</evidence>
<proteinExistence type="predicted"/>
<dbReference type="Proteomes" id="UP000828390">
    <property type="component" value="Unassembled WGS sequence"/>
</dbReference>
<keyword evidence="3" id="KW-1185">Reference proteome</keyword>
<evidence type="ECO:0000313" key="3">
    <source>
        <dbReference type="Proteomes" id="UP000828390"/>
    </source>
</evidence>
<gene>
    <name evidence="2" type="ORF">DPMN_044699</name>
</gene>
<dbReference type="EMBL" id="JAIWYP010000011">
    <property type="protein sequence ID" value="KAH3738086.1"/>
    <property type="molecule type" value="Genomic_DNA"/>
</dbReference>
<reference evidence="2" key="2">
    <citation type="submission" date="2020-11" db="EMBL/GenBank/DDBJ databases">
        <authorList>
            <person name="McCartney M.A."/>
            <person name="Auch B."/>
            <person name="Kono T."/>
            <person name="Mallez S."/>
            <person name="Becker A."/>
            <person name="Gohl D.M."/>
            <person name="Silverstein K.A.T."/>
            <person name="Koren S."/>
            <person name="Bechman K.B."/>
            <person name="Herman A."/>
            <person name="Abrahante J.E."/>
            <person name="Garbe J."/>
        </authorList>
    </citation>
    <scope>NUCLEOTIDE SEQUENCE</scope>
    <source>
        <strain evidence="2">Duluth1</strain>
        <tissue evidence="2">Whole animal</tissue>
    </source>
</reference>